<proteinExistence type="predicted"/>
<reference evidence="2" key="1">
    <citation type="journal article" date="2015" name="Proc. Natl. Acad. Sci. U.S.A.">
        <title>Networks of energetic and metabolic interactions define dynamics in microbial communities.</title>
        <authorList>
            <person name="Embree M."/>
            <person name="Liu J.K."/>
            <person name="Al-Bassam M.M."/>
            <person name="Zengler K."/>
        </authorList>
    </citation>
    <scope>NUCLEOTIDE SEQUENCE</scope>
</reference>
<gene>
    <name evidence="2" type="ORF">ASZ90_003627</name>
</gene>
<accession>A0A0W8G040</accession>
<name>A0A0W8G040_9ZZZZ</name>
<keyword evidence="1" id="KW-0812">Transmembrane</keyword>
<organism evidence="2">
    <name type="scientific">hydrocarbon metagenome</name>
    <dbReference type="NCBI Taxonomy" id="938273"/>
    <lineage>
        <taxon>unclassified sequences</taxon>
        <taxon>metagenomes</taxon>
        <taxon>ecological metagenomes</taxon>
    </lineage>
</organism>
<keyword evidence="1" id="KW-0472">Membrane</keyword>
<dbReference type="AlphaFoldDB" id="A0A0W8G040"/>
<sequence length="61" mass="7205">MLIAMGIHGVIKYKDFRTFFYIPIIVPTQIFGYGLGFITAFIRRIIFKQGEFTGFVKKYYK</sequence>
<keyword evidence="1" id="KW-1133">Transmembrane helix</keyword>
<evidence type="ECO:0000313" key="2">
    <source>
        <dbReference type="EMBL" id="KUG26527.1"/>
    </source>
</evidence>
<evidence type="ECO:0000256" key="1">
    <source>
        <dbReference type="SAM" id="Phobius"/>
    </source>
</evidence>
<protein>
    <submittedName>
        <fullName evidence="2">Uncharacterized protein</fullName>
    </submittedName>
</protein>
<comment type="caution">
    <text evidence="2">The sequence shown here is derived from an EMBL/GenBank/DDBJ whole genome shotgun (WGS) entry which is preliminary data.</text>
</comment>
<dbReference type="EMBL" id="LNQE01000446">
    <property type="protein sequence ID" value="KUG26527.1"/>
    <property type="molecule type" value="Genomic_DNA"/>
</dbReference>
<feature type="transmembrane region" description="Helical" evidence="1">
    <location>
        <begin position="20"/>
        <end position="42"/>
    </location>
</feature>